<name>A0AAJ8KRS3_9TREE</name>
<evidence type="ECO:0000313" key="2">
    <source>
        <dbReference type="Proteomes" id="UP000078595"/>
    </source>
</evidence>
<dbReference type="RefSeq" id="XP_018262562.2">
    <property type="nucleotide sequence ID" value="XM_018408871.2"/>
</dbReference>
<reference evidence="1" key="2">
    <citation type="submission" date="2024-02" db="EMBL/GenBank/DDBJ databases">
        <title>Comparative genomics of Cryptococcus and Kwoniella reveals pathogenesis evolution and contrasting modes of karyotype evolution via chromosome fusion or intercentromeric recombination.</title>
        <authorList>
            <person name="Coelho M.A."/>
            <person name="David-Palma M."/>
            <person name="Shea T."/>
            <person name="Bowers K."/>
            <person name="McGinley-Smith S."/>
            <person name="Mohammad A.W."/>
            <person name="Gnirke A."/>
            <person name="Yurkov A.M."/>
            <person name="Nowrousian M."/>
            <person name="Sun S."/>
            <person name="Cuomo C.A."/>
            <person name="Heitman J."/>
        </authorList>
    </citation>
    <scope>NUCLEOTIDE SEQUENCE</scope>
    <source>
        <strain evidence="1">CBS 10117</strain>
    </source>
</reference>
<proteinExistence type="predicted"/>
<dbReference type="KEGG" id="kdj:28969278"/>
<evidence type="ECO:0000313" key="1">
    <source>
        <dbReference type="EMBL" id="WWC62380.1"/>
    </source>
</evidence>
<reference evidence="1" key="1">
    <citation type="submission" date="2013-07" db="EMBL/GenBank/DDBJ databases">
        <authorList>
            <consortium name="The Broad Institute Genome Sequencing Platform"/>
            <person name="Cuomo C."/>
            <person name="Litvintseva A."/>
            <person name="Chen Y."/>
            <person name="Heitman J."/>
            <person name="Sun S."/>
            <person name="Springer D."/>
            <person name="Dromer F."/>
            <person name="Young S.K."/>
            <person name="Zeng Q."/>
            <person name="Gargeya S."/>
            <person name="Fitzgerald M."/>
            <person name="Abouelleil A."/>
            <person name="Alvarado L."/>
            <person name="Berlin A.M."/>
            <person name="Chapman S.B."/>
            <person name="Dewar J."/>
            <person name="Goldberg J."/>
            <person name="Griggs A."/>
            <person name="Gujja S."/>
            <person name="Hansen M."/>
            <person name="Howarth C."/>
            <person name="Imamovic A."/>
            <person name="Larimer J."/>
            <person name="McCowan C."/>
            <person name="Murphy C."/>
            <person name="Pearson M."/>
            <person name="Priest M."/>
            <person name="Roberts A."/>
            <person name="Saif S."/>
            <person name="Shea T."/>
            <person name="Sykes S."/>
            <person name="Wortman J."/>
            <person name="Nusbaum C."/>
            <person name="Birren B."/>
        </authorList>
    </citation>
    <scope>NUCLEOTIDE SEQUENCE</scope>
    <source>
        <strain evidence="1">CBS 10117</strain>
    </source>
</reference>
<accession>A0AAJ8KRS3</accession>
<dbReference type="EMBL" id="CP144535">
    <property type="protein sequence ID" value="WWC62380.1"/>
    <property type="molecule type" value="Genomic_DNA"/>
</dbReference>
<keyword evidence="2" id="KW-1185">Reference proteome</keyword>
<dbReference type="AlphaFoldDB" id="A0AAJ8KRS3"/>
<dbReference type="GeneID" id="28969278"/>
<organism evidence="1 2">
    <name type="scientific">Kwoniella dejecticola CBS 10117</name>
    <dbReference type="NCBI Taxonomy" id="1296121"/>
    <lineage>
        <taxon>Eukaryota</taxon>
        <taxon>Fungi</taxon>
        <taxon>Dikarya</taxon>
        <taxon>Basidiomycota</taxon>
        <taxon>Agaricomycotina</taxon>
        <taxon>Tremellomycetes</taxon>
        <taxon>Tremellales</taxon>
        <taxon>Cryptococcaceae</taxon>
        <taxon>Kwoniella</taxon>
    </lineage>
</organism>
<dbReference type="Proteomes" id="UP000078595">
    <property type="component" value="Chromosome 6"/>
</dbReference>
<gene>
    <name evidence="1" type="ORF">I303_104976</name>
</gene>
<protein>
    <submittedName>
        <fullName evidence="1">Uncharacterized protein</fullName>
    </submittedName>
</protein>
<sequence>MPLLNLQDFLHGLNESLTPPESLTPGPPPAIPIPGLPSPKLPEDILAPIFDIFTTSNFHNLRIAVQVNTYLYNRYRSQVYRYISLDKYKIGDFQLHATLNLAKSNSTVTSPKIAKRKLTRFTSFCHSSTHLEIADKESAQGLVEVLASSSLKNTLHVLQNVEYLILKPDFVRFLQKIDYHNPKLNTDKAPDSKRTVQLLVRYLQPRHMCIDTLRADDKKNPKSPEIWKIELLKRNWKIESMTFHNDVGDTRVIFTNVATQRFFVHTLYGGPANLVPSVDRPFDHYPSEVHIHQYTNFTPPQVTISAGLEPHIKSKDVRVHEDYTSTQCASCKRAY</sequence>